<accession>V4RHQ8</accession>
<keyword evidence="5" id="KW-1185">Reference proteome</keyword>
<dbReference type="InterPro" id="IPR013099">
    <property type="entry name" value="K_chnl_dom"/>
</dbReference>
<dbReference type="Pfam" id="PF02254">
    <property type="entry name" value="TrkA_N"/>
    <property type="match status" value="1"/>
</dbReference>
<dbReference type="InterPro" id="IPR036291">
    <property type="entry name" value="NAD(P)-bd_dom_sf"/>
</dbReference>
<dbReference type="PANTHER" id="PTHR43833:SF9">
    <property type="entry name" value="POTASSIUM CHANNEL PROTEIN YUGO-RELATED"/>
    <property type="match status" value="1"/>
</dbReference>
<dbReference type="PROSITE" id="PS51201">
    <property type="entry name" value="RCK_N"/>
    <property type="match status" value="1"/>
</dbReference>
<dbReference type="Gene3D" id="3.40.50.720">
    <property type="entry name" value="NAD(P)-binding Rossmann-like Domain"/>
    <property type="match status" value="1"/>
</dbReference>
<name>V4RHQ8_9CAUL</name>
<comment type="caution">
    <text evidence="4">The sequence shown here is derived from an EMBL/GenBank/DDBJ whole genome shotgun (WGS) entry which is preliminary data.</text>
</comment>
<keyword evidence="2" id="KW-1133">Transmembrane helix</keyword>
<dbReference type="GO" id="GO:0005886">
    <property type="term" value="C:plasma membrane"/>
    <property type="evidence" value="ECO:0007669"/>
    <property type="project" value="UniProtKB-SubCell"/>
</dbReference>
<dbReference type="Proteomes" id="UP000017837">
    <property type="component" value="Unassembled WGS sequence"/>
</dbReference>
<dbReference type="SUPFAM" id="SSF81324">
    <property type="entry name" value="Voltage-gated potassium channels"/>
    <property type="match status" value="1"/>
</dbReference>
<comment type="subcellular location">
    <subcellularLocation>
        <location evidence="1">Cell membrane</location>
        <topology evidence="1">Multi-pass membrane protein</topology>
    </subcellularLocation>
</comment>
<evidence type="ECO:0000259" key="3">
    <source>
        <dbReference type="PROSITE" id="PS51201"/>
    </source>
</evidence>
<dbReference type="PANTHER" id="PTHR43833">
    <property type="entry name" value="POTASSIUM CHANNEL PROTEIN 2-RELATED-RELATED"/>
    <property type="match status" value="1"/>
</dbReference>
<keyword evidence="2" id="KW-0812">Transmembrane</keyword>
<dbReference type="EMBL" id="AWGB01000021">
    <property type="protein sequence ID" value="ESQ90863.1"/>
    <property type="molecule type" value="Genomic_DNA"/>
</dbReference>
<organism evidence="4 5">
    <name type="scientific">Asticcacaulis benevestitus DSM 16100 = ATCC BAA-896</name>
    <dbReference type="NCBI Taxonomy" id="1121022"/>
    <lineage>
        <taxon>Bacteria</taxon>
        <taxon>Pseudomonadati</taxon>
        <taxon>Pseudomonadota</taxon>
        <taxon>Alphaproteobacteria</taxon>
        <taxon>Caulobacterales</taxon>
        <taxon>Caulobacteraceae</taxon>
        <taxon>Asticcacaulis</taxon>
    </lineage>
</organism>
<protein>
    <recommendedName>
        <fullName evidence="3">RCK N-terminal domain-containing protein</fullName>
    </recommendedName>
</protein>
<feature type="transmembrane region" description="Helical" evidence="2">
    <location>
        <begin position="40"/>
        <end position="60"/>
    </location>
</feature>
<evidence type="ECO:0000256" key="2">
    <source>
        <dbReference type="SAM" id="Phobius"/>
    </source>
</evidence>
<reference evidence="4 5" key="1">
    <citation type="journal article" date="2014" name="Nature">
        <title>Sequential evolution of bacterial morphology by co-option of a developmental regulator.</title>
        <authorList>
            <person name="Jiang C."/>
            <person name="Brown P.J."/>
            <person name="Ducret A."/>
            <person name="Brun Y.V."/>
        </authorList>
    </citation>
    <scope>NUCLEOTIDE SEQUENCE [LARGE SCALE GENOMIC DNA]</scope>
    <source>
        <strain evidence="4 5">DSM 16100</strain>
    </source>
</reference>
<dbReference type="Gene3D" id="1.10.287.70">
    <property type="match status" value="1"/>
</dbReference>
<feature type="domain" description="RCK N-terminal" evidence="3">
    <location>
        <begin position="146"/>
        <end position="269"/>
    </location>
</feature>
<proteinExistence type="predicted"/>
<dbReference type="STRING" id="1121022.GCA_000376105_01425"/>
<sequence length="360" mass="38971">MSRDFSGRPWDDAGMLSSDTLPDTPITARRKGRLNIWQSLWLRAVLVLVLLGIALAGHWFDRGGLRDNVDGDVSFSDVVYFTAITVTTVGYGDITPVTDRARMFDTFVVTPVRLFIWIIFFGTAYTLALKSTWEQIRTRMIRKGLKDHIIIYGYGATGEAAVGELLRQGVKPTGVVVVDQSAARITAAVERGVTGIEGDATYNATQAAACVKTARSVMVCTHRDDSTVLIVLSARQMNAQVPISATVRATENEDLIRQAGATNIINPVSMAGHLLARTSEGPHVVDCIADLASADGSVVLREREVTSAEIGHPLSGLTTGKGLRISRHGKIYGYWEKPAQTLQAGDVIVEIARTETSSGR</sequence>
<dbReference type="SUPFAM" id="SSF51735">
    <property type="entry name" value="NAD(P)-binding Rossmann-fold domains"/>
    <property type="match status" value="1"/>
</dbReference>
<evidence type="ECO:0000256" key="1">
    <source>
        <dbReference type="ARBA" id="ARBA00004651"/>
    </source>
</evidence>
<dbReference type="InterPro" id="IPR003148">
    <property type="entry name" value="RCK_N"/>
</dbReference>
<keyword evidence="2" id="KW-0472">Membrane</keyword>
<dbReference type="eggNOG" id="COG1226">
    <property type="taxonomic scope" value="Bacteria"/>
</dbReference>
<dbReference type="InterPro" id="IPR050721">
    <property type="entry name" value="Trk_Ktr_HKT_K-transport"/>
</dbReference>
<evidence type="ECO:0000313" key="4">
    <source>
        <dbReference type="EMBL" id="ESQ90863.1"/>
    </source>
</evidence>
<gene>
    <name evidence="4" type="ORF">ABENE_11370</name>
</gene>
<dbReference type="AlphaFoldDB" id="V4RHQ8"/>
<dbReference type="PATRIC" id="fig|1121022.4.peg.2306"/>
<dbReference type="GO" id="GO:0006813">
    <property type="term" value="P:potassium ion transport"/>
    <property type="evidence" value="ECO:0007669"/>
    <property type="project" value="InterPro"/>
</dbReference>
<dbReference type="Pfam" id="PF07885">
    <property type="entry name" value="Ion_trans_2"/>
    <property type="match status" value="1"/>
</dbReference>
<feature type="transmembrane region" description="Helical" evidence="2">
    <location>
        <begin position="114"/>
        <end position="133"/>
    </location>
</feature>
<evidence type="ECO:0000313" key="5">
    <source>
        <dbReference type="Proteomes" id="UP000017837"/>
    </source>
</evidence>